<evidence type="ECO:0000313" key="2">
    <source>
        <dbReference type="EMBL" id="KGA13046.1"/>
    </source>
</evidence>
<evidence type="ECO:0000259" key="1">
    <source>
        <dbReference type="SMART" id="SM00507"/>
    </source>
</evidence>
<accession>A0A094QFG8</accession>
<dbReference type="Gene3D" id="1.10.30.50">
    <property type="match status" value="1"/>
</dbReference>
<protein>
    <recommendedName>
        <fullName evidence="1">HNH nuclease domain-containing protein</fullName>
    </recommendedName>
</protein>
<feature type="domain" description="HNH nuclease" evidence="1">
    <location>
        <begin position="353"/>
        <end position="403"/>
    </location>
</feature>
<dbReference type="InterPro" id="IPR003870">
    <property type="entry name" value="DUF222"/>
</dbReference>
<gene>
    <name evidence="2" type="ORF">GM51_20865</name>
</gene>
<dbReference type="AlphaFoldDB" id="A0A094QFG8"/>
<dbReference type="EMBL" id="JNSL01000203">
    <property type="protein sequence ID" value="KGA13046.1"/>
    <property type="molecule type" value="Genomic_DNA"/>
</dbReference>
<comment type="caution">
    <text evidence="2">The sequence shown here is derived from an EMBL/GenBank/DDBJ whole genome shotgun (WGS) entry which is preliminary data.</text>
</comment>
<dbReference type="SMART" id="SM00507">
    <property type="entry name" value="HNHc"/>
    <property type="match status" value="1"/>
</dbReference>
<proteinExistence type="predicted"/>
<sequence length="434" mass="47287">MFSHDLTTKTAESNSGFLVAGLRAAWSSQSLIVDGDDAMSRLVELEKASRFIEAARAEVLAEVDRTGAFRDHGHTTMAGWLRAGISYSAGDAKHLVKVARMVVEFPQISERLQAGTIGVAQVRRLAAAHANKRVTNELPAFVDMLADRAEDMPYEDFNTVMIRWEHYADADGAHRNSERVHEDRDATVHPVGDVVYVDAKVGTAQGAFMLEVFEKYVQAELAQDLADRDAKGLDLYSDLARTAKQRRADALYAIFASAANGRFAPSEPVVNIVIDAATYETALTALLNDTPPPSLLGSPDTFGSRRCETTAGVAIDPFDAIVASMIGQVRRVVMSSPSTVIDLGRKSRLFTGSSREAIFLRRRKCIWPGCSALTCEADHRTPWAEGGTTSPDNGDPLCRKHNRYKATAGYTSTINHTTGVTHVHTPDGRELVPV</sequence>
<dbReference type="InterPro" id="IPR003615">
    <property type="entry name" value="HNH_nuc"/>
</dbReference>
<reference evidence="2" key="1">
    <citation type="submission" date="2014-06" db="EMBL/GenBank/DDBJ databases">
        <title>Key roles for freshwater Actinobacteria revealed by deep metagenomic sequencing.</title>
        <authorList>
            <person name="Ghai R."/>
            <person name="Mizuno C.M."/>
            <person name="Picazo A."/>
            <person name="Camacho A."/>
            <person name="Rodriguez-Valera F."/>
        </authorList>
    </citation>
    <scope>NUCLEOTIDE SEQUENCE</scope>
</reference>
<dbReference type="Pfam" id="PF02720">
    <property type="entry name" value="DUF222"/>
    <property type="match status" value="1"/>
</dbReference>
<organism evidence="2">
    <name type="scientific">freshwater metagenome</name>
    <dbReference type="NCBI Taxonomy" id="449393"/>
    <lineage>
        <taxon>unclassified sequences</taxon>
        <taxon>metagenomes</taxon>
        <taxon>ecological metagenomes</taxon>
    </lineage>
</organism>
<name>A0A094QFG8_9ZZZZ</name>
<dbReference type="CDD" id="cd00085">
    <property type="entry name" value="HNHc"/>
    <property type="match status" value="1"/>
</dbReference>